<dbReference type="SUPFAM" id="SSF52540">
    <property type="entry name" value="P-loop containing nucleoside triphosphate hydrolases"/>
    <property type="match status" value="1"/>
</dbReference>
<dbReference type="PANTHER" id="PTHR24070">
    <property type="entry name" value="RAS, DI-RAS, AND RHEB FAMILY MEMBERS OF SMALL GTPASE SUPERFAMILY"/>
    <property type="match status" value="1"/>
</dbReference>
<dbReference type="InterPro" id="IPR001806">
    <property type="entry name" value="Small_GTPase"/>
</dbReference>
<keyword evidence="5" id="KW-1185">Reference proteome</keyword>
<evidence type="ECO:0000313" key="5">
    <source>
        <dbReference type="Proteomes" id="UP000267029"/>
    </source>
</evidence>
<dbReference type="STRING" id="53468.A0A158QU96"/>
<dbReference type="GO" id="GO:0016020">
    <property type="term" value="C:membrane"/>
    <property type="evidence" value="ECO:0007669"/>
    <property type="project" value="InterPro"/>
</dbReference>
<evidence type="ECO:0000256" key="1">
    <source>
        <dbReference type="ARBA" id="ARBA00022741"/>
    </source>
</evidence>
<organism evidence="4 5">
    <name type="scientific">Mesocestoides corti</name>
    <name type="common">Flatworm</name>
    <dbReference type="NCBI Taxonomy" id="53468"/>
    <lineage>
        <taxon>Eukaryota</taxon>
        <taxon>Metazoa</taxon>
        <taxon>Spiralia</taxon>
        <taxon>Lophotrochozoa</taxon>
        <taxon>Platyhelminthes</taxon>
        <taxon>Cestoda</taxon>
        <taxon>Eucestoda</taxon>
        <taxon>Cyclophyllidea</taxon>
        <taxon>Mesocestoididae</taxon>
        <taxon>Mesocestoides</taxon>
    </lineage>
</organism>
<sequence length="502" mass="56240">MDQSFNSIFMLYALNLAVYHGSKKAPRCIVFLTDCSCVRLILIDTAGLHPFPAMRELRMRGGNAFLLVFSYDVPESLDEVMRLHQDLRRIKGEKFDPKSVICVGNKTDLLSIPVFHATDDPVSRESKINDTEHTQTTLPKCDPLLNEMQGKARALVDQLGCPLIETSAFLGRNVLELFHSVLWPMLLASWSPTQVSQANIAGGCLDEDSSLRRQWEAETVSKKISWPWRNESEHPTAFLVSSSISPSKNFPTAQPDGQTERQRKISRVESEMLTKGKLSGSKDEVNRKFSMGSRLVPSPNSNYLQVNNYQFNRPASRSHSVDNSLVEKAELYRDSNSTCSPTSGRSYSSLSSVEKENFWKLSVHSDTRCKFGRFLSPSPKGITRECEAAAEKCPYSLDYVQEVGYYLDPSNRPEDSSESLVPQIPCLQLGVGRRGRASQSPRERIKKLSVFGQPNFHRGDQIYEANESTISRSEHEINLIVPGPNARVIADNAKKGPNCKIS</sequence>
<dbReference type="InterPro" id="IPR020849">
    <property type="entry name" value="Small_GTPase_Ras-type"/>
</dbReference>
<dbReference type="AlphaFoldDB" id="A0A158QU96"/>
<evidence type="ECO:0000313" key="4">
    <source>
        <dbReference type="EMBL" id="VDD79926.1"/>
    </source>
</evidence>
<feature type="compositionally biased region" description="Polar residues" evidence="3">
    <location>
        <begin position="240"/>
        <end position="257"/>
    </location>
</feature>
<dbReference type="Pfam" id="PF00071">
    <property type="entry name" value="Ras"/>
    <property type="match status" value="1"/>
</dbReference>
<evidence type="ECO:0000256" key="2">
    <source>
        <dbReference type="ARBA" id="ARBA00023134"/>
    </source>
</evidence>
<accession>A0A158QU96</accession>
<dbReference type="OrthoDB" id="6266563at2759"/>
<dbReference type="GO" id="GO:0003924">
    <property type="term" value="F:GTPase activity"/>
    <property type="evidence" value="ECO:0007669"/>
    <property type="project" value="InterPro"/>
</dbReference>
<protein>
    <submittedName>
        <fullName evidence="4">Uncharacterized protein</fullName>
    </submittedName>
</protein>
<dbReference type="SMART" id="SM00173">
    <property type="entry name" value="RAS"/>
    <property type="match status" value="1"/>
</dbReference>
<gene>
    <name evidence="4" type="ORF">MCOS_LOCUS5929</name>
</gene>
<dbReference type="Proteomes" id="UP000267029">
    <property type="component" value="Unassembled WGS sequence"/>
</dbReference>
<dbReference type="GO" id="GO:0005525">
    <property type="term" value="F:GTP binding"/>
    <property type="evidence" value="ECO:0007669"/>
    <property type="project" value="UniProtKB-KW"/>
</dbReference>
<dbReference type="Gene3D" id="3.40.50.300">
    <property type="entry name" value="P-loop containing nucleotide triphosphate hydrolases"/>
    <property type="match status" value="1"/>
</dbReference>
<feature type="region of interest" description="Disordered" evidence="3">
    <location>
        <begin position="240"/>
        <end position="265"/>
    </location>
</feature>
<reference evidence="4 5" key="1">
    <citation type="submission" date="2018-10" db="EMBL/GenBank/DDBJ databases">
        <authorList>
            <consortium name="Pathogen Informatics"/>
        </authorList>
    </citation>
    <scope>NUCLEOTIDE SEQUENCE [LARGE SCALE GENOMIC DNA]</scope>
</reference>
<dbReference type="GO" id="GO:0007165">
    <property type="term" value="P:signal transduction"/>
    <property type="evidence" value="ECO:0007669"/>
    <property type="project" value="InterPro"/>
</dbReference>
<keyword evidence="2" id="KW-0342">GTP-binding</keyword>
<dbReference type="PROSITE" id="PS51421">
    <property type="entry name" value="RAS"/>
    <property type="match status" value="1"/>
</dbReference>
<dbReference type="EMBL" id="UXSR01005222">
    <property type="protein sequence ID" value="VDD79926.1"/>
    <property type="molecule type" value="Genomic_DNA"/>
</dbReference>
<proteinExistence type="predicted"/>
<dbReference type="InterPro" id="IPR027417">
    <property type="entry name" value="P-loop_NTPase"/>
</dbReference>
<name>A0A158QU96_MESCO</name>
<dbReference type="PRINTS" id="PR00449">
    <property type="entry name" value="RASTRNSFRMNG"/>
</dbReference>
<keyword evidence="1" id="KW-0547">Nucleotide-binding</keyword>
<evidence type="ECO:0000256" key="3">
    <source>
        <dbReference type="SAM" id="MobiDB-lite"/>
    </source>
</evidence>